<keyword evidence="3" id="KW-1185">Reference proteome</keyword>
<dbReference type="InterPro" id="IPR038980">
    <property type="entry name" value="ATM_plant"/>
</dbReference>
<dbReference type="InterPro" id="IPR021668">
    <property type="entry name" value="TAN"/>
</dbReference>
<dbReference type="AlphaFoldDB" id="A0A452GZ65"/>
<evidence type="ECO:0000313" key="3">
    <source>
        <dbReference type="Proteomes" id="UP000291020"/>
    </source>
</evidence>
<dbReference type="GO" id="GO:0004674">
    <property type="term" value="F:protein serine/threonine kinase activity"/>
    <property type="evidence" value="ECO:0007669"/>
    <property type="project" value="InterPro"/>
</dbReference>
<organism evidence="2 3">
    <name type="scientific">Gopherus agassizii</name>
    <name type="common">Agassiz's desert tortoise</name>
    <dbReference type="NCBI Taxonomy" id="38772"/>
    <lineage>
        <taxon>Eukaryota</taxon>
        <taxon>Metazoa</taxon>
        <taxon>Chordata</taxon>
        <taxon>Craniata</taxon>
        <taxon>Vertebrata</taxon>
        <taxon>Euteleostomi</taxon>
        <taxon>Archelosauria</taxon>
        <taxon>Testudinata</taxon>
        <taxon>Testudines</taxon>
        <taxon>Cryptodira</taxon>
        <taxon>Durocryptodira</taxon>
        <taxon>Testudinoidea</taxon>
        <taxon>Testudinidae</taxon>
        <taxon>Gopherus</taxon>
    </lineage>
</organism>
<dbReference type="PANTHER" id="PTHR37079:SF4">
    <property type="entry name" value="SERINE_THREONINE-PROTEIN KINASE ATM"/>
    <property type="match status" value="1"/>
</dbReference>
<dbReference type="Pfam" id="PF11640">
    <property type="entry name" value="TAN"/>
    <property type="match status" value="1"/>
</dbReference>
<reference evidence="2" key="2">
    <citation type="submission" date="2025-08" db="UniProtKB">
        <authorList>
            <consortium name="Ensembl"/>
        </authorList>
    </citation>
    <scope>IDENTIFICATION</scope>
</reference>
<protein>
    <recommendedName>
        <fullName evidence="1">Telomere-length maintenance and DNA damage repair domain-containing protein</fullName>
    </recommendedName>
</protein>
<dbReference type="Proteomes" id="UP000291020">
    <property type="component" value="Unassembled WGS sequence"/>
</dbReference>
<dbReference type="Ensembl" id="ENSGAGT00000008628.1">
    <property type="protein sequence ID" value="ENSGAGP00000007472.1"/>
    <property type="gene ID" value="ENSGAGG00000005983.1"/>
</dbReference>
<dbReference type="SMART" id="SM01342">
    <property type="entry name" value="TAN"/>
    <property type="match status" value="1"/>
</dbReference>
<proteinExistence type="predicted"/>
<dbReference type="STRING" id="38772.ENSGAGP00000007472"/>
<dbReference type="PANTHER" id="PTHR37079">
    <property type="entry name" value="SERINE/THREONINE-PROTEIN KINASE ATM"/>
    <property type="match status" value="1"/>
</dbReference>
<reference evidence="2" key="3">
    <citation type="submission" date="2025-09" db="UniProtKB">
        <authorList>
            <consortium name="Ensembl"/>
        </authorList>
    </citation>
    <scope>IDENTIFICATION</scope>
</reference>
<reference evidence="3" key="1">
    <citation type="journal article" date="2017" name="PLoS ONE">
        <title>The Agassiz's desert tortoise genome provides a resource for the conservation of a threatened species.</title>
        <authorList>
            <person name="Tollis M."/>
            <person name="DeNardo D.F."/>
            <person name="Cornelius J.A."/>
            <person name="Dolby G.A."/>
            <person name="Edwards T."/>
            <person name="Henen B.T."/>
            <person name="Karl A.E."/>
            <person name="Murphy R.W."/>
            <person name="Kusumi K."/>
        </authorList>
    </citation>
    <scope>NUCLEOTIDE SEQUENCE [LARGE SCALE GENOMIC DNA]</scope>
</reference>
<name>A0A452GZ65_9SAUR</name>
<evidence type="ECO:0000259" key="1">
    <source>
        <dbReference type="SMART" id="SM01342"/>
    </source>
</evidence>
<evidence type="ECO:0000313" key="2">
    <source>
        <dbReference type="Ensembl" id="ENSGAGP00000007472.1"/>
    </source>
</evidence>
<feature type="domain" description="Telomere-length maintenance and DNA damage repair" evidence="1">
    <location>
        <begin position="1"/>
        <end position="166"/>
    </location>
</feature>
<sequence length="303" mass="35348">MSLVLHELLVCCRQLENDKITERRKEVEKFKRLIRDSETINQLDHNSDYKQRKQLNWDAVFRFLQKYILKETDSIRLAKPNVSASVQASRQKKMQEISGLVKYFIRCANKRAPRLKCQELLNYVMDIVKDAPSCAIYGADCSSILLKDVLSVRKYWCEISKQQWSELLTLYCKLYLKPSRDINRVLVARIIHTLIRGCCFQTDELNSNLFCFFEKALQCARQENASAGLDHILAAINVVFSVYAVNCRMRICKLGEEILPTVLYIWTQYRPKESVKELIIQLLQLQVRVHHPKGAKTQEKGTQ</sequence>
<dbReference type="GO" id="GO:0006974">
    <property type="term" value="P:DNA damage response"/>
    <property type="evidence" value="ECO:0007669"/>
    <property type="project" value="InterPro"/>
</dbReference>
<accession>A0A452GZ65</accession>